<dbReference type="Gene3D" id="2.40.480.10">
    <property type="entry name" value="Allene oxide cyclase-like"/>
    <property type="match status" value="1"/>
</dbReference>
<feature type="chain" id="PRO_5033103131" description="Dirigent protein" evidence="4">
    <location>
        <begin position="23"/>
        <end position="399"/>
    </location>
</feature>
<feature type="signal peptide" evidence="4">
    <location>
        <begin position="1"/>
        <end position="22"/>
    </location>
</feature>
<dbReference type="SUPFAM" id="SSF75304">
    <property type="entry name" value="Amidase signature (AS) enzymes"/>
    <property type="match status" value="1"/>
</dbReference>
<comment type="caution">
    <text evidence="5">The sequence shown here is derived from an EMBL/GenBank/DDBJ whole genome shotgun (WGS) entry which is preliminary data.</text>
</comment>
<dbReference type="Pfam" id="PF03018">
    <property type="entry name" value="Dirigent"/>
    <property type="match status" value="1"/>
</dbReference>
<comment type="similarity">
    <text evidence="1 4">Belongs to the plant dirigent protein family.</text>
</comment>
<keyword evidence="4" id="KW-0052">Apoplast</keyword>
<reference evidence="5" key="1">
    <citation type="submission" date="2019-11" db="EMBL/GenBank/DDBJ databases">
        <authorList>
            <person name="Liu Y."/>
            <person name="Hou J."/>
            <person name="Li T.-Q."/>
            <person name="Guan C.-H."/>
            <person name="Wu X."/>
            <person name="Wu H.-Z."/>
            <person name="Ling F."/>
            <person name="Zhang R."/>
            <person name="Shi X.-G."/>
            <person name="Ren J.-P."/>
            <person name="Chen E.-F."/>
            <person name="Sun J.-M."/>
        </authorList>
    </citation>
    <scope>NUCLEOTIDE SEQUENCE</scope>
    <source>
        <strain evidence="5">Adult_tree_wgs_1</strain>
        <tissue evidence="5">Leaves</tissue>
    </source>
</reference>
<evidence type="ECO:0000256" key="1">
    <source>
        <dbReference type="ARBA" id="ARBA00010746"/>
    </source>
</evidence>
<dbReference type="OrthoDB" id="566138at2759"/>
<evidence type="ECO:0000313" key="6">
    <source>
        <dbReference type="Proteomes" id="UP000626092"/>
    </source>
</evidence>
<dbReference type="InterPro" id="IPR004265">
    <property type="entry name" value="Dirigent"/>
</dbReference>
<dbReference type="GO" id="GO:0009699">
    <property type="term" value="P:phenylpropanoid biosynthetic process"/>
    <property type="evidence" value="ECO:0007669"/>
    <property type="project" value="UniProtKB-ARBA"/>
</dbReference>
<comment type="subcellular location">
    <subcellularLocation>
        <location evidence="4">Secreted</location>
        <location evidence="4">Extracellular space</location>
        <location evidence="4">Apoplast</location>
    </subcellularLocation>
</comment>
<evidence type="ECO:0000256" key="4">
    <source>
        <dbReference type="RuleBase" id="RU363099"/>
    </source>
</evidence>
<evidence type="ECO:0000256" key="2">
    <source>
        <dbReference type="ARBA" id="ARBA00011738"/>
    </source>
</evidence>
<protein>
    <recommendedName>
        <fullName evidence="4">Dirigent protein</fullName>
    </recommendedName>
</protein>
<dbReference type="EMBL" id="WJXA01000011">
    <property type="protein sequence ID" value="KAF7127609.1"/>
    <property type="molecule type" value="Genomic_DNA"/>
</dbReference>
<dbReference type="Gene3D" id="3.90.1300.10">
    <property type="entry name" value="Amidase signature (AS) domain"/>
    <property type="match status" value="1"/>
</dbReference>
<dbReference type="PANTHER" id="PTHR21495">
    <property type="entry name" value="NUCLEOPORIN-RELATED"/>
    <property type="match status" value="1"/>
</dbReference>
<organism evidence="5 6">
    <name type="scientific">Rhododendron simsii</name>
    <name type="common">Sims's rhododendron</name>
    <dbReference type="NCBI Taxonomy" id="118357"/>
    <lineage>
        <taxon>Eukaryota</taxon>
        <taxon>Viridiplantae</taxon>
        <taxon>Streptophyta</taxon>
        <taxon>Embryophyta</taxon>
        <taxon>Tracheophyta</taxon>
        <taxon>Spermatophyta</taxon>
        <taxon>Magnoliopsida</taxon>
        <taxon>eudicotyledons</taxon>
        <taxon>Gunneridae</taxon>
        <taxon>Pentapetalae</taxon>
        <taxon>asterids</taxon>
        <taxon>Ericales</taxon>
        <taxon>Ericaceae</taxon>
        <taxon>Ericoideae</taxon>
        <taxon>Rhodoreae</taxon>
        <taxon>Rhododendron</taxon>
    </lineage>
</organism>
<evidence type="ECO:0000256" key="3">
    <source>
        <dbReference type="ARBA" id="ARBA00022525"/>
    </source>
</evidence>
<name>A0A834GBM4_RHOSS</name>
<keyword evidence="3 4" id="KW-0964">Secreted</keyword>
<dbReference type="Proteomes" id="UP000626092">
    <property type="component" value="Unassembled WGS sequence"/>
</dbReference>
<comment type="function">
    <text evidence="4">Dirigent proteins impart stereoselectivity on the phenoxy radical-coupling reaction, yielding optically active lignans from two molecules of coniferyl alcohol in the biosynthesis of lignans, flavonolignans, and alkaloids and thus plays a central role in plant secondary metabolism.</text>
</comment>
<dbReference type="InterPro" id="IPR036928">
    <property type="entry name" value="AS_sf"/>
</dbReference>
<sequence>MMEKLAMGLVLVLFFPMAMAIAEGPKEVEEWFHKFDDTTSVAQQKVTKLHFYFHDLRGVTTAVVAQSNTTAASATFFGLFYAMDNPLTVGPSQASKVIGRAQGLYGYTSREKVSQTLAMNLVFTNGPYNGSSLSVLGYNPVTLPKREMPVVGGEGVFQMARGVALLKTYFFDLVRGNATIESLFLCSTMHLVHTKSRATSFFPTAWPQNAVWEWDPPKLWEYGQDILLEAEKTNGINGLEKQALRNLTRASKVGFEMLMRKNKLDALVTPLAFVAPVLAAGGYPAINVPAGYDDEGVPYGICFGGLRGSEPKLIEIAYGFKQATNLVVTIPWIQSLEDGPDQVNWAKRLDGEKEVVTNLQFYFHDTVSGPNPTAVRLAEASEFGHQQFTDPIRFSDDGG</sequence>
<accession>A0A834GBM4</accession>
<dbReference type="GO" id="GO:0048046">
    <property type="term" value="C:apoplast"/>
    <property type="evidence" value="ECO:0007669"/>
    <property type="project" value="UniProtKB-SubCell"/>
</dbReference>
<keyword evidence="6" id="KW-1185">Reference proteome</keyword>
<keyword evidence="4" id="KW-0732">Signal</keyword>
<dbReference type="AlphaFoldDB" id="A0A834GBM4"/>
<proteinExistence type="inferred from homology"/>
<comment type="subunit">
    <text evidence="2 4">Homodimer.</text>
</comment>
<evidence type="ECO:0000313" key="5">
    <source>
        <dbReference type="EMBL" id="KAF7127609.1"/>
    </source>
</evidence>
<dbReference type="InterPro" id="IPR044859">
    <property type="entry name" value="Allene_oxi_cyc_Dirigent"/>
</dbReference>
<gene>
    <name evidence="5" type="ORF">RHSIM_Rhsim11G0189400</name>
</gene>